<evidence type="ECO:0000259" key="3">
    <source>
        <dbReference type="Pfam" id="PF00535"/>
    </source>
</evidence>
<sequence>MDKMISVIIPMYNTESYIEECIQSLMDQTYINFEVFIIDDGSTDKSFQIAADKIKSDKRFNLIKQDNMGASTARNKGIMMSKGFFLYFLDSDDYIHKTTFEKCMREFEEKKVDLVIFDAICIVDKVYLNKKQEKYEEKMSNFYDRSSIPQFKNVIMVNDFLRISFLENKFRGNSVLYMIKRNIITKNNIMFNEKITYYEDVLFLYKVIKHIKKVKYLSHKFYYRRLTGNSLMTSNKNIEIVNDVIQCIDLIRSEGLNEINKMFIKYLSMVAYVFWNKCSNVSKNDIKLTYYIKILFESLMVYTDEKDVLEASYNDNIIKIMNTL</sequence>
<name>A0A4R3MPB7_9FIRM</name>
<dbReference type="Pfam" id="PF00535">
    <property type="entry name" value="Glycos_transf_2"/>
    <property type="match status" value="1"/>
</dbReference>
<accession>A0A4R3MPB7</accession>
<dbReference type="InterPro" id="IPR001173">
    <property type="entry name" value="Glyco_trans_2-like"/>
</dbReference>
<dbReference type="RefSeq" id="WP_165878557.1">
    <property type="nucleotide sequence ID" value="NZ_SMAL01000007.1"/>
</dbReference>
<dbReference type="CDD" id="cd00761">
    <property type="entry name" value="Glyco_tranf_GTA_type"/>
    <property type="match status" value="1"/>
</dbReference>
<dbReference type="PANTHER" id="PTHR22916">
    <property type="entry name" value="GLYCOSYLTRANSFERASE"/>
    <property type="match status" value="1"/>
</dbReference>
<reference evidence="4 5" key="1">
    <citation type="submission" date="2019-03" db="EMBL/GenBank/DDBJ databases">
        <title>Genomic Encyclopedia of Type Strains, Phase IV (KMG-IV): sequencing the most valuable type-strain genomes for metagenomic binning, comparative biology and taxonomic classification.</title>
        <authorList>
            <person name="Goeker M."/>
        </authorList>
    </citation>
    <scope>NUCLEOTIDE SEQUENCE [LARGE SCALE GENOMIC DNA]</scope>
    <source>
        <strain evidence="4 5">DSM 24629</strain>
    </source>
</reference>
<dbReference type="Proteomes" id="UP000294902">
    <property type="component" value="Unassembled WGS sequence"/>
</dbReference>
<protein>
    <submittedName>
        <fullName evidence="4">Glycosyl transferase family 2</fullName>
    </submittedName>
</protein>
<comment type="caution">
    <text evidence="4">The sequence shown here is derived from an EMBL/GenBank/DDBJ whole genome shotgun (WGS) entry which is preliminary data.</text>
</comment>
<evidence type="ECO:0000256" key="1">
    <source>
        <dbReference type="ARBA" id="ARBA00022676"/>
    </source>
</evidence>
<organism evidence="4 5">
    <name type="scientific">Natranaerovirga pectinivora</name>
    <dbReference type="NCBI Taxonomy" id="682400"/>
    <lineage>
        <taxon>Bacteria</taxon>
        <taxon>Bacillati</taxon>
        <taxon>Bacillota</taxon>
        <taxon>Clostridia</taxon>
        <taxon>Lachnospirales</taxon>
        <taxon>Natranaerovirgaceae</taxon>
        <taxon>Natranaerovirga</taxon>
    </lineage>
</organism>
<dbReference type="SUPFAM" id="SSF53448">
    <property type="entry name" value="Nucleotide-diphospho-sugar transferases"/>
    <property type="match status" value="1"/>
</dbReference>
<keyword evidence="1" id="KW-0328">Glycosyltransferase</keyword>
<keyword evidence="2 4" id="KW-0808">Transferase</keyword>
<proteinExistence type="predicted"/>
<evidence type="ECO:0000256" key="2">
    <source>
        <dbReference type="ARBA" id="ARBA00022679"/>
    </source>
</evidence>
<gene>
    <name evidence="4" type="ORF">EDC18_10797</name>
</gene>
<dbReference type="EMBL" id="SMAL01000007">
    <property type="protein sequence ID" value="TCT14028.1"/>
    <property type="molecule type" value="Genomic_DNA"/>
</dbReference>
<dbReference type="InterPro" id="IPR029044">
    <property type="entry name" value="Nucleotide-diphossugar_trans"/>
</dbReference>
<evidence type="ECO:0000313" key="4">
    <source>
        <dbReference type="EMBL" id="TCT14028.1"/>
    </source>
</evidence>
<evidence type="ECO:0000313" key="5">
    <source>
        <dbReference type="Proteomes" id="UP000294902"/>
    </source>
</evidence>
<dbReference type="PANTHER" id="PTHR22916:SF51">
    <property type="entry name" value="GLYCOSYLTRANSFERASE EPSH-RELATED"/>
    <property type="match status" value="1"/>
</dbReference>
<dbReference type="AlphaFoldDB" id="A0A4R3MPB7"/>
<feature type="domain" description="Glycosyltransferase 2-like" evidence="3">
    <location>
        <begin position="6"/>
        <end position="148"/>
    </location>
</feature>
<dbReference type="GO" id="GO:0016757">
    <property type="term" value="F:glycosyltransferase activity"/>
    <property type="evidence" value="ECO:0007669"/>
    <property type="project" value="UniProtKB-KW"/>
</dbReference>
<dbReference type="Gene3D" id="3.90.550.10">
    <property type="entry name" value="Spore Coat Polysaccharide Biosynthesis Protein SpsA, Chain A"/>
    <property type="match status" value="1"/>
</dbReference>
<keyword evidence="5" id="KW-1185">Reference proteome</keyword>